<gene>
    <name evidence="3" type="ORF">CP968_28925</name>
    <name evidence="2" type="ORF">GCM10010371_61160</name>
</gene>
<keyword evidence="1" id="KW-0812">Transmembrane</keyword>
<dbReference type="Pfam" id="PF07963">
    <property type="entry name" value="N_methyl"/>
    <property type="match status" value="1"/>
</dbReference>
<dbReference type="PANTHER" id="PTHR47197:SF3">
    <property type="entry name" value="DIHYDRO-HEME D1 DEHYDROGENASE"/>
    <property type="match status" value="1"/>
</dbReference>
<dbReference type="SUPFAM" id="SSF63829">
    <property type="entry name" value="Calcium-dependent phosphotriesterase"/>
    <property type="match status" value="1"/>
</dbReference>
<keyword evidence="4" id="KW-1185">Reference proteome</keyword>
<organism evidence="3 4">
    <name type="scientific">Streptomyces subrutilus</name>
    <dbReference type="NCBI Taxonomy" id="36818"/>
    <lineage>
        <taxon>Bacteria</taxon>
        <taxon>Bacillati</taxon>
        <taxon>Actinomycetota</taxon>
        <taxon>Actinomycetes</taxon>
        <taxon>Kitasatosporales</taxon>
        <taxon>Streptomycetaceae</taxon>
        <taxon>Streptomyces</taxon>
    </lineage>
</organism>
<dbReference type="KEGG" id="ssub:CP968_28925"/>
<accession>A0A5P2UYD2</accession>
<dbReference type="AlphaFoldDB" id="A0A5P2UYD2"/>
<protein>
    <submittedName>
        <fullName evidence="3">Prepilin-type N-terminal cleavage/methylation domain-containing protein</fullName>
    </submittedName>
</protein>
<dbReference type="InterPro" id="IPR051200">
    <property type="entry name" value="Host-pathogen_enzymatic-act"/>
</dbReference>
<keyword evidence="1" id="KW-0472">Membrane</keyword>
<dbReference type="OrthoDB" id="4050706at2"/>
<sequence length="525" mass="53485">MTPDHRMFSSRARRQDGFTLIELLVVIVILGVLSAIVVFSVRGIGDKGHKSAVAADAATLRTAEESYCAKHGRYGTVDDLKADGLLAGEPVYNMVEVGEENKCGRGEKSSFTLYDTSTPTESAADPIPVGANATDLAVDEKADRVYVVSTAEKTVTAIDGTTDKPIGSPINVGGAVSDPTRIAVNPRTGQVYVGGANGVAIIDTVDGNQVTRVSGYETAVSGLAVSPENDGEVYIGGGGAAAGEIAYIAAGTSSATKIPLPAGGPVAAGNGMDFSFDPARHAVYFAKQGTGGGASPKAGLFAISSQTHAARIVADFPAASSCGKNLGSLASNSARGTVAVDPNRNRVYLLARRCTQDAARPVGTVLAINPDDGTSTQIDDPAGTLFSPLSAGYNATSGSVYVYSTGGTASGCNTSGRISRLVGTTVTGETSVCGMSNSGGNAAHKAAVLKNYNRLFVAQYYSVGGDGKPLAPGGIGATDGTTLLRRPAIGTPRHFVSLAVNNTTAKMYAVDALNSRLVVFRTGTA</sequence>
<proteinExistence type="predicted"/>
<dbReference type="Proteomes" id="UP000634660">
    <property type="component" value="Unassembled WGS sequence"/>
</dbReference>
<dbReference type="Gene3D" id="2.130.10.10">
    <property type="entry name" value="YVTN repeat-like/Quinoprotein amine dehydrogenase"/>
    <property type="match status" value="1"/>
</dbReference>
<dbReference type="EMBL" id="CP023701">
    <property type="protein sequence ID" value="QEU81777.1"/>
    <property type="molecule type" value="Genomic_DNA"/>
</dbReference>
<evidence type="ECO:0000313" key="4">
    <source>
        <dbReference type="Proteomes" id="UP000326831"/>
    </source>
</evidence>
<evidence type="ECO:0000256" key="1">
    <source>
        <dbReference type="SAM" id="Phobius"/>
    </source>
</evidence>
<feature type="transmembrane region" description="Helical" evidence="1">
    <location>
        <begin position="20"/>
        <end position="41"/>
    </location>
</feature>
<dbReference type="InterPro" id="IPR045584">
    <property type="entry name" value="Pilin-like"/>
</dbReference>
<reference evidence="2" key="3">
    <citation type="submission" date="2020-09" db="EMBL/GenBank/DDBJ databases">
        <authorList>
            <person name="Sun Q."/>
            <person name="Ohkuma M."/>
        </authorList>
    </citation>
    <scope>NUCLEOTIDE SEQUENCE</scope>
    <source>
        <strain evidence="2">JCM 4834</strain>
    </source>
</reference>
<dbReference type="PANTHER" id="PTHR47197">
    <property type="entry name" value="PROTEIN NIRF"/>
    <property type="match status" value="1"/>
</dbReference>
<dbReference type="RefSeq" id="WP_150520774.1">
    <property type="nucleotide sequence ID" value="NZ_BMVX01000034.1"/>
</dbReference>
<dbReference type="InterPro" id="IPR015943">
    <property type="entry name" value="WD40/YVTN_repeat-like_dom_sf"/>
</dbReference>
<dbReference type="EMBL" id="BMVX01000034">
    <property type="protein sequence ID" value="GGZ93148.1"/>
    <property type="molecule type" value="Genomic_DNA"/>
</dbReference>
<evidence type="ECO:0000313" key="2">
    <source>
        <dbReference type="EMBL" id="GGZ93148.1"/>
    </source>
</evidence>
<dbReference type="SUPFAM" id="SSF54523">
    <property type="entry name" value="Pili subunits"/>
    <property type="match status" value="1"/>
</dbReference>
<name>A0A5P2UYD2_9ACTN</name>
<keyword evidence="1" id="KW-1133">Transmembrane helix</keyword>
<reference evidence="3 4" key="2">
    <citation type="submission" date="2017-09" db="EMBL/GenBank/DDBJ databases">
        <authorList>
            <person name="Lee N."/>
            <person name="Cho B.-K."/>
        </authorList>
    </citation>
    <scope>NUCLEOTIDE SEQUENCE [LARGE SCALE GENOMIC DNA]</scope>
    <source>
        <strain evidence="3 4">ATCC 27467</strain>
    </source>
</reference>
<reference evidence="2" key="1">
    <citation type="journal article" date="2014" name="Int. J. Syst. Evol. Microbiol.">
        <title>Complete genome sequence of Corynebacterium casei LMG S-19264T (=DSM 44701T), isolated from a smear-ripened cheese.</title>
        <authorList>
            <consortium name="US DOE Joint Genome Institute (JGI-PGF)"/>
            <person name="Walter F."/>
            <person name="Albersmeier A."/>
            <person name="Kalinowski J."/>
            <person name="Ruckert C."/>
        </authorList>
    </citation>
    <scope>NUCLEOTIDE SEQUENCE</scope>
    <source>
        <strain evidence="2">JCM 4834</strain>
    </source>
</reference>
<dbReference type="Gene3D" id="3.30.700.10">
    <property type="entry name" value="Glycoprotein, Type 4 Pilin"/>
    <property type="match status" value="1"/>
</dbReference>
<dbReference type="Proteomes" id="UP000326831">
    <property type="component" value="Chromosome"/>
</dbReference>
<dbReference type="SUPFAM" id="SSF63825">
    <property type="entry name" value="YWTD domain"/>
    <property type="match status" value="1"/>
</dbReference>
<dbReference type="InterPro" id="IPR012902">
    <property type="entry name" value="N_methyl_site"/>
</dbReference>
<dbReference type="NCBIfam" id="TIGR02532">
    <property type="entry name" value="IV_pilin_GFxxxE"/>
    <property type="match status" value="1"/>
</dbReference>
<evidence type="ECO:0000313" key="3">
    <source>
        <dbReference type="EMBL" id="QEU81777.1"/>
    </source>
</evidence>